<protein>
    <recommendedName>
        <fullName evidence="3">F-box domain-containing protein</fullName>
    </recommendedName>
</protein>
<evidence type="ECO:0000313" key="2">
    <source>
        <dbReference type="Proteomes" id="UP000199069"/>
    </source>
</evidence>
<organism evidence="1 2">
    <name type="scientific">Rhodotorula toruloides</name>
    <name type="common">Yeast</name>
    <name type="synonym">Rhodosporidium toruloides</name>
    <dbReference type="NCBI Taxonomy" id="5286"/>
    <lineage>
        <taxon>Eukaryota</taxon>
        <taxon>Fungi</taxon>
        <taxon>Dikarya</taxon>
        <taxon>Basidiomycota</taxon>
        <taxon>Pucciniomycotina</taxon>
        <taxon>Microbotryomycetes</taxon>
        <taxon>Sporidiobolales</taxon>
        <taxon>Sporidiobolaceae</taxon>
        <taxon>Rhodotorula</taxon>
    </lineage>
</organism>
<dbReference type="AlphaFoldDB" id="A0A0K3CQT8"/>
<keyword evidence="2" id="KW-1185">Reference proteome</keyword>
<accession>A0A0K3CQT8</accession>
<proteinExistence type="predicted"/>
<evidence type="ECO:0000313" key="1">
    <source>
        <dbReference type="EMBL" id="CTR10820.1"/>
    </source>
</evidence>
<dbReference type="Proteomes" id="UP000199069">
    <property type="component" value="Unassembled WGS sequence"/>
</dbReference>
<sequence length="275" mass="31365">MPVTLPLELQHRILELALPPLILSRLDERAQLCKTLSLVHRTWTRVAQRELHEHVSCANEASILELTAGVKGRWPIKRLRLEYLPACRNRFKRLYLFNTIIRDAASIIDEPTFRNLTYLYVRDTGFGSLPADLRLQTLLLCCVGLDFHDKTFFAGLSALRILGLIATVPLPHVADNLPPLLRHLAYYDVDWEESDDGADDDEARLAAFRAAGEKHRPTMAKLAQRLDSCTTNTDSGERRPWSYVLEEEVVRASGRFTVNNEDDFDLEEWAWSLGA</sequence>
<dbReference type="STRING" id="5286.A0A0K3CQT8"/>
<reference evidence="1 2" key="1">
    <citation type="submission" date="2015-07" db="EMBL/GenBank/DDBJ databases">
        <authorList>
            <person name="Cajimat M.N.B."/>
            <person name="Milazzo M.L."/>
            <person name="Fulhorst C.F."/>
        </authorList>
    </citation>
    <scope>NUCLEOTIDE SEQUENCE [LARGE SCALE GENOMIC DNA]</scope>
    <source>
        <strain evidence="1">Single colony</strain>
    </source>
</reference>
<name>A0A0K3CQT8_RHOTO</name>
<gene>
    <name evidence="1" type="primary">FGENESH: predicted gene_14.231</name>
    <name evidence="1" type="ORF">BN2166_0066810</name>
</gene>
<evidence type="ECO:0008006" key="3">
    <source>
        <dbReference type="Google" id="ProtNLM"/>
    </source>
</evidence>
<dbReference type="EMBL" id="CWKI01000014">
    <property type="protein sequence ID" value="CTR10820.1"/>
    <property type="molecule type" value="Genomic_DNA"/>
</dbReference>